<comment type="subcellular location">
    <subcellularLocation>
        <location evidence="5">Cytoplasm</location>
    </subcellularLocation>
    <text evidence="5">Associated with two foci at the outer edges of the nucleoid region in young cells, and at four foci within both cell halves in older cells.</text>
</comment>
<comment type="function">
    <text evidence="5">Participates in chromosomal partition during cell division. May act via the formation of a condensin-like complex containing Smc and ScpA that pull DNA away from mid-cell into both cell halves.</text>
</comment>
<dbReference type="PANTHER" id="PTHR34298:SF2">
    <property type="entry name" value="SEGREGATION AND CONDENSATION PROTEIN B"/>
    <property type="match status" value="1"/>
</dbReference>
<protein>
    <recommendedName>
        <fullName evidence="5">Segregation and condensation protein B</fullName>
    </recommendedName>
</protein>
<dbReference type="PANTHER" id="PTHR34298">
    <property type="entry name" value="SEGREGATION AND CONDENSATION PROTEIN B"/>
    <property type="match status" value="1"/>
</dbReference>
<evidence type="ECO:0000256" key="3">
    <source>
        <dbReference type="ARBA" id="ARBA00022829"/>
    </source>
</evidence>
<reference evidence="6 7" key="1">
    <citation type="journal article" date="2015" name="Genome Biol. Evol.">
        <title>Found and Lost: The Fates of Horizontally Acquired Genes in Arthropod-Symbiotic Spiroplasma.</title>
        <authorList>
            <person name="Lo W.S."/>
            <person name="Gasparich G.E."/>
            <person name="Kuo C.H."/>
        </authorList>
    </citation>
    <scope>NUCLEOTIDE SEQUENCE [LARGE SCALE GENOMIC DNA]</scope>
    <source>
        <strain evidence="7">TDA-040725-5</strain>
    </source>
</reference>
<evidence type="ECO:0000256" key="2">
    <source>
        <dbReference type="ARBA" id="ARBA00022618"/>
    </source>
</evidence>
<comment type="subunit">
    <text evidence="5">Homodimer. Homodimerization may be required to stabilize the binding of ScpA to the Smc head domains. Component of a cohesin-like complex composed of ScpA, ScpB and the Smc homodimer, in which ScpA and ScpB bind to the head domain of Smc. The presence of the three proteins is required for the association of the complex with DNA.</text>
</comment>
<dbReference type="InterPro" id="IPR036388">
    <property type="entry name" value="WH-like_DNA-bd_sf"/>
</dbReference>
<keyword evidence="2 5" id="KW-0132">Cell division</keyword>
<dbReference type="STRING" id="315358.SERIO_v1c04630"/>
<dbReference type="EMBL" id="CP011856">
    <property type="protein sequence ID" value="AKM54042.1"/>
    <property type="molecule type" value="Genomic_DNA"/>
</dbReference>
<dbReference type="Gene3D" id="1.10.10.10">
    <property type="entry name" value="Winged helix-like DNA-binding domain superfamily/Winged helix DNA-binding domain"/>
    <property type="match status" value="2"/>
</dbReference>
<dbReference type="GO" id="GO:0051304">
    <property type="term" value="P:chromosome separation"/>
    <property type="evidence" value="ECO:0007669"/>
    <property type="project" value="InterPro"/>
</dbReference>
<dbReference type="RefSeq" id="WP_047791288.1">
    <property type="nucleotide sequence ID" value="NZ_CP011856.1"/>
</dbReference>
<dbReference type="PATRIC" id="fig|743698.3.peg.464"/>
<dbReference type="AlphaFoldDB" id="A0A0H3XMB8"/>
<dbReference type="HAMAP" id="MF_01804">
    <property type="entry name" value="ScpB"/>
    <property type="match status" value="1"/>
</dbReference>
<keyword evidence="4 5" id="KW-0131">Cell cycle</keyword>
<dbReference type="SUPFAM" id="SSF46785">
    <property type="entry name" value="Winged helix' DNA-binding domain"/>
    <property type="match status" value="2"/>
</dbReference>
<evidence type="ECO:0000313" key="7">
    <source>
        <dbReference type="Proteomes" id="UP000035661"/>
    </source>
</evidence>
<reference evidence="7" key="2">
    <citation type="submission" date="2015-06" db="EMBL/GenBank/DDBJ databases">
        <title>Complete genome sequence of Spiroplasma eriocheiris TDA-040725-5 (DSM 21848).</title>
        <authorList>
            <person name="Lo W.-S."/>
            <person name="Kuo C.-H."/>
        </authorList>
    </citation>
    <scope>NUCLEOTIDE SEQUENCE [LARGE SCALE GENOMIC DNA]</scope>
    <source>
        <strain evidence="7">TDA-040725-5</strain>
    </source>
</reference>
<dbReference type="GO" id="GO:0006260">
    <property type="term" value="P:DNA replication"/>
    <property type="evidence" value="ECO:0007669"/>
    <property type="project" value="UniProtKB-UniRule"/>
</dbReference>
<dbReference type="InterPro" id="IPR005234">
    <property type="entry name" value="ScpB_csome_segregation"/>
</dbReference>
<evidence type="ECO:0000256" key="1">
    <source>
        <dbReference type="ARBA" id="ARBA00022490"/>
    </source>
</evidence>
<dbReference type="KEGG" id="seri:SERIO_v1c04630"/>
<dbReference type="GO" id="GO:0005737">
    <property type="term" value="C:cytoplasm"/>
    <property type="evidence" value="ECO:0007669"/>
    <property type="project" value="UniProtKB-SubCell"/>
</dbReference>
<name>A0A0H3XMB8_9MOLU</name>
<dbReference type="Pfam" id="PF04079">
    <property type="entry name" value="SMC_ScpB"/>
    <property type="match status" value="1"/>
</dbReference>
<keyword evidence="3 5" id="KW-0159">Chromosome partition</keyword>
<gene>
    <name evidence="5 6" type="primary">scpB</name>
    <name evidence="6" type="ORF">SERIO_v1c04630</name>
</gene>
<sequence>MNNNEKIALLEGLLFISGDEGIGLTEISEVLELPTSDCQQLIATLAKEYQTNPTRGLMINNFANKYRLTTKKEYYPFYLKLSHPKVEARLSQAALETLAIIAYRGPISKPEIEDLRGVNSDNVIYKLKARELIEEAGKSDLPGKPLNYKVTEEFLKAFNLNSLAELPQLQEITSDEEEDLFK</sequence>
<dbReference type="PIRSF" id="PIRSF019345">
    <property type="entry name" value="ScpB"/>
    <property type="match status" value="1"/>
</dbReference>
<dbReference type="GO" id="GO:0051301">
    <property type="term" value="P:cell division"/>
    <property type="evidence" value="ECO:0007669"/>
    <property type="project" value="UniProtKB-KW"/>
</dbReference>
<dbReference type="NCBIfam" id="TIGR00281">
    <property type="entry name" value="SMC-Scp complex subunit ScpB"/>
    <property type="match status" value="1"/>
</dbReference>
<comment type="similarity">
    <text evidence="5">Belongs to the ScpB family.</text>
</comment>
<evidence type="ECO:0000256" key="5">
    <source>
        <dbReference type="HAMAP-Rule" id="MF_01804"/>
    </source>
</evidence>
<evidence type="ECO:0000313" key="6">
    <source>
        <dbReference type="EMBL" id="AKM54042.1"/>
    </source>
</evidence>
<keyword evidence="7" id="KW-1185">Reference proteome</keyword>
<evidence type="ECO:0000256" key="4">
    <source>
        <dbReference type="ARBA" id="ARBA00023306"/>
    </source>
</evidence>
<keyword evidence="1 5" id="KW-0963">Cytoplasm</keyword>
<accession>A0A0H3XMB8</accession>
<proteinExistence type="inferred from homology"/>
<dbReference type="InterPro" id="IPR036390">
    <property type="entry name" value="WH_DNA-bd_sf"/>
</dbReference>
<organism evidence="6 7">
    <name type="scientific">Spiroplasma eriocheiris</name>
    <dbReference type="NCBI Taxonomy" id="315358"/>
    <lineage>
        <taxon>Bacteria</taxon>
        <taxon>Bacillati</taxon>
        <taxon>Mycoplasmatota</taxon>
        <taxon>Mollicutes</taxon>
        <taxon>Entomoplasmatales</taxon>
        <taxon>Spiroplasmataceae</taxon>
        <taxon>Spiroplasma</taxon>
    </lineage>
</organism>
<dbReference type="Proteomes" id="UP000035661">
    <property type="component" value="Chromosome"/>
</dbReference>